<protein>
    <submittedName>
        <fullName evidence="2">PQQ-dependent sugar dehydrogenase</fullName>
    </submittedName>
</protein>
<dbReference type="Pfam" id="PF07995">
    <property type="entry name" value="GSDH"/>
    <property type="match status" value="1"/>
</dbReference>
<dbReference type="SUPFAM" id="SSF50952">
    <property type="entry name" value="Soluble quinoprotein glucose dehydrogenase"/>
    <property type="match status" value="1"/>
</dbReference>
<dbReference type="InterPro" id="IPR011042">
    <property type="entry name" value="6-blade_b-propeller_TolB-like"/>
</dbReference>
<dbReference type="InterPro" id="IPR012938">
    <property type="entry name" value="Glc/Sorbosone_DH"/>
</dbReference>
<dbReference type="EMBL" id="JARYGX010000013">
    <property type="protein sequence ID" value="MDH7452814.1"/>
    <property type="molecule type" value="Genomic_DNA"/>
</dbReference>
<evidence type="ECO:0000313" key="2">
    <source>
        <dbReference type="EMBL" id="MDH7452814.1"/>
    </source>
</evidence>
<feature type="domain" description="Glucose/Sorbosone dehydrogenase" evidence="1">
    <location>
        <begin position="170"/>
        <end position="348"/>
    </location>
</feature>
<reference evidence="2" key="2">
    <citation type="submission" date="2023-04" db="EMBL/GenBank/DDBJ databases">
        <authorList>
            <person name="Sun J.-Q."/>
        </authorList>
    </citation>
    <scope>NUCLEOTIDE SEQUENCE</scope>
    <source>
        <strain evidence="2">CC-YY355</strain>
    </source>
</reference>
<proteinExistence type="predicted"/>
<dbReference type="RefSeq" id="WP_280942009.1">
    <property type="nucleotide sequence ID" value="NZ_JARYGX010000013.1"/>
</dbReference>
<reference evidence="2" key="1">
    <citation type="journal article" date="2007" name="Int. J. Syst. Evol. Microbiol.">
        <title>Luteimonas composti sp. nov., a moderately thermophilic bacterium isolated from food waste.</title>
        <authorList>
            <person name="Young C.C."/>
            <person name="Kampfer P."/>
            <person name="Chen W.M."/>
            <person name="Yen W.S."/>
            <person name="Arun A.B."/>
            <person name="Lai W.A."/>
            <person name="Shen F.T."/>
            <person name="Rekha P.D."/>
            <person name="Lin K.Y."/>
            <person name="Chou J.H."/>
        </authorList>
    </citation>
    <scope>NUCLEOTIDE SEQUENCE</scope>
    <source>
        <strain evidence="2">CC-YY355</strain>
    </source>
</reference>
<gene>
    <name evidence="2" type="ORF">QF205_06925</name>
</gene>
<dbReference type="PANTHER" id="PTHR19328">
    <property type="entry name" value="HEDGEHOG-INTERACTING PROTEIN"/>
    <property type="match status" value="1"/>
</dbReference>
<sequence>MAAFRRFPAPGRLRVGLSACLCLAPLLQASARERHAVETAPCDGYPRLAIGTLPGMCAGRVVGPAGDDGSRPLRLPRSLLQLDATTWLVTDLGAWEGARGAVWRLRAKSGDAASVERLLDGLHLPHAIARGPDGRVYVGEMSRIIRFDPEAGDPAASVEEVVGGLPDNRLHAHRHPLSKFVFLADGSLLVNVGAPSDQCAGDDARTASGDCAQSEGDADAASLRLYRRDAGGRWGPGYEVFARGLRNSVALAVHASGTVLQAENSYDFETRWSPYEEINVIEAGRHYGWPYCADLVQAAPAWPERTEWCRSDAHAAPALLLPPHAAPLDMLWYHGAMFPALQGRLLMSWHGHRSVGGRIASFAVDARGVPVPDARPRFPVYGQGMRAYGMGPAATPVVLTPGWGRSPGLRPQGSPVGLAVADDGAIWATDDRAGLVIRFARDE</sequence>
<dbReference type="Gene3D" id="2.120.10.30">
    <property type="entry name" value="TolB, C-terminal domain"/>
    <property type="match status" value="1"/>
</dbReference>
<comment type="caution">
    <text evidence="2">The sequence shown here is derived from an EMBL/GenBank/DDBJ whole genome shotgun (WGS) entry which is preliminary data.</text>
</comment>
<dbReference type="InterPro" id="IPR011041">
    <property type="entry name" value="Quinoprot_gluc/sorb_DH_b-prop"/>
</dbReference>
<evidence type="ECO:0000259" key="1">
    <source>
        <dbReference type="Pfam" id="PF07995"/>
    </source>
</evidence>
<accession>A0ABT6MQU5</accession>
<dbReference type="PANTHER" id="PTHR19328:SF53">
    <property type="entry name" value="MEMBRANE PROTEIN"/>
    <property type="match status" value="1"/>
</dbReference>
<name>A0ABT6MQU5_9GAMM</name>
<organism evidence="2 3">
    <name type="scientific">Luteimonas composti</name>
    <dbReference type="NCBI Taxonomy" id="398257"/>
    <lineage>
        <taxon>Bacteria</taxon>
        <taxon>Pseudomonadati</taxon>
        <taxon>Pseudomonadota</taxon>
        <taxon>Gammaproteobacteria</taxon>
        <taxon>Lysobacterales</taxon>
        <taxon>Lysobacteraceae</taxon>
        <taxon>Luteimonas</taxon>
    </lineage>
</organism>
<evidence type="ECO:0000313" key="3">
    <source>
        <dbReference type="Proteomes" id="UP001160550"/>
    </source>
</evidence>
<dbReference type="Proteomes" id="UP001160550">
    <property type="component" value="Unassembled WGS sequence"/>
</dbReference>
<keyword evidence="3" id="KW-1185">Reference proteome</keyword>